<accession>A0A316ULH6</accession>
<feature type="chain" id="PRO_5016260696" description="Secreted protein" evidence="1">
    <location>
        <begin position="32"/>
        <end position="122"/>
    </location>
</feature>
<reference evidence="2 3" key="1">
    <citation type="journal article" date="2018" name="Mol. Biol. Evol.">
        <title>Broad Genomic Sampling Reveals a Smut Pathogenic Ancestry of the Fungal Clade Ustilaginomycotina.</title>
        <authorList>
            <person name="Kijpornyongpan T."/>
            <person name="Mondo S.J."/>
            <person name="Barry K."/>
            <person name="Sandor L."/>
            <person name="Lee J."/>
            <person name="Lipzen A."/>
            <person name="Pangilinan J."/>
            <person name="LaButti K."/>
            <person name="Hainaut M."/>
            <person name="Henrissat B."/>
            <person name="Grigoriev I.V."/>
            <person name="Spatafora J.W."/>
            <person name="Aime M.C."/>
        </authorList>
    </citation>
    <scope>NUCLEOTIDE SEQUENCE [LARGE SCALE GENOMIC DNA]</scope>
    <source>
        <strain evidence="2 3">MCA 5214</strain>
    </source>
</reference>
<dbReference type="GeneID" id="37031522"/>
<gene>
    <name evidence="2" type="ORF">BDZ90DRAFT_58602</name>
</gene>
<evidence type="ECO:0000313" key="3">
    <source>
        <dbReference type="Proteomes" id="UP000245884"/>
    </source>
</evidence>
<dbReference type="Proteomes" id="UP000245884">
    <property type="component" value="Unassembled WGS sequence"/>
</dbReference>
<proteinExistence type="predicted"/>
<dbReference type="AlphaFoldDB" id="A0A316ULH6"/>
<organism evidence="2 3">
    <name type="scientific">Jaminaea rosea</name>
    <dbReference type="NCBI Taxonomy" id="1569628"/>
    <lineage>
        <taxon>Eukaryota</taxon>
        <taxon>Fungi</taxon>
        <taxon>Dikarya</taxon>
        <taxon>Basidiomycota</taxon>
        <taxon>Ustilaginomycotina</taxon>
        <taxon>Exobasidiomycetes</taxon>
        <taxon>Microstromatales</taxon>
        <taxon>Microstromatales incertae sedis</taxon>
        <taxon>Jaminaea</taxon>
    </lineage>
</organism>
<feature type="signal peptide" evidence="1">
    <location>
        <begin position="1"/>
        <end position="31"/>
    </location>
</feature>
<evidence type="ECO:0000256" key="1">
    <source>
        <dbReference type="SAM" id="SignalP"/>
    </source>
</evidence>
<keyword evidence="3" id="KW-1185">Reference proteome</keyword>
<evidence type="ECO:0000313" key="2">
    <source>
        <dbReference type="EMBL" id="PWN26090.1"/>
    </source>
</evidence>
<protein>
    <recommendedName>
        <fullName evidence="4">Secreted protein</fullName>
    </recommendedName>
</protein>
<keyword evidence="1" id="KW-0732">Signal</keyword>
<dbReference type="EMBL" id="KZ819673">
    <property type="protein sequence ID" value="PWN26090.1"/>
    <property type="molecule type" value="Genomic_DNA"/>
</dbReference>
<evidence type="ECO:0008006" key="4">
    <source>
        <dbReference type="Google" id="ProtNLM"/>
    </source>
</evidence>
<name>A0A316ULH6_9BASI</name>
<sequence length="122" mass="13519">MSLTNIKHAFAISAMAYILVAFLWLTNTANAELLGDCYSTKACNIKKLSGHGVYGDYSSGSKVYFNQTNCYAYKAYIGKPYYPQKIRVCERVNFGECADCSEVLTIGQCYVPTVIYTGICVD</sequence>
<dbReference type="RefSeq" id="XP_025360702.1">
    <property type="nucleotide sequence ID" value="XM_025509699.1"/>
</dbReference>